<evidence type="ECO:0000259" key="1">
    <source>
        <dbReference type="Pfam" id="PF11716"/>
    </source>
</evidence>
<name>A0A3D9UKF8_9MICO</name>
<dbReference type="InterPro" id="IPR034660">
    <property type="entry name" value="DinB/YfiT-like"/>
</dbReference>
<dbReference type="EMBL" id="QTUA01000001">
    <property type="protein sequence ID" value="REF29806.1"/>
    <property type="molecule type" value="Genomic_DNA"/>
</dbReference>
<proteinExistence type="predicted"/>
<dbReference type="GO" id="GO:0046872">
    <property type="term" value="F:metal ion binding"/>
    <property type="evidence" value="ECO:0007669"/>
    <property type="project" value="InterPro"/>
</dbReference>
<dbReference type="InterPro" id="IPR017517">
    <property type="entry name" value="Maleyloyr_isom"/>
</dbReference>
<dbReference type="SUPFAM" id="SSF109854">
    <property type="entry name" value="DinB/YfiT-like putative metalloenzymes"/>
    <property type="match status" value="1"/>
</dbReference>
<dbReference type="Gene3D" id="1.20.120.450">
    <property type="entry name" value="dinb family like domain"/>
    <property type="match status" value="1"/>
</dbReference>
<gene>
    <name evidence="2" type="ORF">DFJ65_0779</name>
</gene>
<evidence type="ECO:0000313" key="2">
    <source>
        <dbReference type="EMBL" id="REF29806.1"/>
    </source>
</evidence>
<accession>A0A3D9UKF8</accession>
<comment type="caution">
    <text evidence="2">The sequence shown here is derived from an EMBL/GenBank/DDBJ whole genome shotgun (WGS) entry which is preliminary data.</text>
</comment>
<feature type="domain" description="Mycothiol-dependent maleylpyruvate isomerase metal-binding" evidence="1">
    <location>
        <begin position="26"/>
        <end position="154"/>
    </location>
</feature>
<dbReference type="Pfam" id="PF11716">
    <property type="entry name" value="MDMPI_N"/>
    <property type="match status" value="1"/>
</dbReference>
<dbReference type="Proteomes" id="UP000256253">
    <property type="component" value="Unassembled WGS sequence"/>
</dbReference>
<dbReference type="InterPro" id="IPR024344">
    <property type="entry name" value="MDMPI_metal-binding"/>
</dbReference>
<keyword evidence="3" id="KW-1185">Reference proteome</keyword>
<dbReference type="RefSeq" id="WP_115921889.1">
    <property type="nucleotide sequence ID" value="NZ_QTUA01000001.1"/>
</dbReference>
<protein>
    <submittedName>
        <fullName evidence="2">Uncharacterized protein (TIGR03083 family)</fullName>
    </submittedName>
</protein>
<evidence type="ECO:0000313" key="3">
    <source>
        <dbReference type="Proteomes" id="UP000256253"/>
    </source>
</evidence>
<reference evidence="2 3" key="1">
    <citation type="submission" date="2018-08" db="EMBL/GenBank/DDBJ databases">
        <title>Sequencing the genomes of 1000 actinobacteria strains.</title>
        <authorList>
            <person name="Klenk H.-P."/>
        </authorList>
    </citation>
    <scope>NUCLEOTIDE SEQUENCE [LARGE SCALE GENOMIC DNA]</scope>
    <source>
        <strain evidence="2 3">DSM 22967</strain>
    </source>
</reference>
<dbReference type="OrthoDB" id="154293at2"/>
<organism evidence="2 3">
    <name type="scientific">Calidifontibacter indicus</name>
    <dbReference type="NCBI Taxonomy" id="419650"/>
    <lineage>
        <taxon>Bacteria</taxon>
        <taxon>Bacillati</taxon>
        <taxon>Actinomycetota</taxon>
        <taxon>Actinomycetes</taxon>
        <taxon>Micrococcales</taxon>
        <taxon>Dermacoccaceae</taxon>
        <taxon>Calidifontibacter</taxon>
    </lineage>
</organism>
<sequence>MHPAAPSDLGELIEAYSNTGQAVLDLGLTCHDDDFARETQCPGWTVQDQIAHVVGLEAIFNGAEQPDIEVPDHPWIKSDFGRFMETHVEARRDGEGPAVVAEWQELFPQRVAVLHEMLALDPDEPIETPVGPRRPGDLVSLRTVDIWCHEQDIRQALNRPGNLDSPGAALFSQRLFTALPILAARSGLPVGSTVIVETTGPVQGRGGVRIVERDGKPYGEELFSGDSYADDAHEGEATTIRLTTEAFTRRGAGRIPTSDLRYAVDGDEDLARMLLDAIAVTP</sequence>
<dbReference type="NCBIfam" id="TIGR03083">
    <property type="entry name" value="maleylpyruvate isomerase family mycothiol-dependent enzyme"/>
    <property type="match status" value="1"/>
</dbReference>
<dbReference type="AlphaFoldDB" id="A0A3D9UKF8"/>